<dbReference type="InterPro" id="IPR017972">
    <property type="entry name" value="Cyt_P450_CS"/>
</dbReference>
<protein>
    <recommendedName>
        <fullName evidence="10">O-methylsterigmatocystin oxidoreductase</fullName>
    </recommendedName>
</protein>
<evidence type="ECO:0000256" key="5">
    <source>
        <dbReference type="PIRSR" id="PIRSR602401-1"/>
    </source>
</evidence>
<keyword evidence="7" id="KW-0812">Transmembrane</keyword>
<keyword evidence="2 5" id="KW-0479">Metal-binding</keyword>
<dbReference type="OrthoDB" id="1103324at2759"/>
<evidence type="ECO:0000256" key="4">
    <source>
        <dbReference type="ARBA" id="ARBA00023004"/>
    </source>
</evidence>
<proteinExistence type="inferred from homology"/>
<dbReference type="Gene3D" id="1.10.630.10">
    <property type="entry name" value="Cytochrome P450"/>
    <property type="match status" value="1"/>
</dbReference>
<keyword evidence="6" id="KW-0503">Monooxygenase</keyword>
<gene>
    <name evidence="8" type="ORF">VPNG_03556</name>
</gene>
<evidence type="ECO:0000313" key="9">
    <source>
        <dbReference type="Proteomes" id="UP000285146"/>
    </source>
</evidence>
<evidence type="ECO:0000256" key="7">
    <source>
        <dbReference type="SAM" id="Phobius"/>
    </source>
</evidence>
<dbReference type="PANTHER" id="PTHR46300:SF5">
    <property type="entry name" value="CYTOCHROME P450"/>
    <property type="match status" value="1"/>
</dbReference>
<dbReference type="InterPro" id="IPR002401">
    <property type="entry name" value="Cyt_P450_E_grp-I"/>
</dbReference>
<keyword evidence="4 5" id="KW-0408">Iron</keyword>
<dbReference type="PANTHER" id="PTHR46300">
    <property type="entry name" value="P450, PUTATIVE (EUROFUNG)-RELATED-RELATED"/>
    <property type="match status" value="1"/>
</dbReference>
<dbReference type="Proteomes" id="UP000285146">
    <property type="component" value="Unassembled WGS sequence"/>
</dbReference>
<comment type="cofactor">
    <cofactor evidence="5">
        <name>heme</name>
        <dbReference type="ChEBI" id="CHEBI:30413"/>
    </cofactor>
</comment>
<dbReference type="PRINTS" id="PR00463">
    <property type="entry name" value="EP450I"/>
</dbReference>
<evidence type="ECO:0000313" key="8">
    <source>
        <dbReference type="EMBL" id="ROW13757.1"/>
    </source>
</evidence>
<dbReference type="STRING" id="1230097.A0A423XCP1"/>
<evidence type="ECO:0000256" key="3">
    <source>
        <dbReference type="ARBA" id="ARBA00023002"/>
    </source>
</evidence>
<dbReference type="InParanoid" id="A0A423XCP1"/>
<name>A0A423XCP1_9PEZI</name>
<feature type="binding site" description="axial binding residue" evidence="5">
    <location>
        <position position="444"/>
    </location>
    <ligand>
        <name>heme</name>
        <dbReference type="ChEBI" id="CHEBI:30413"/>
    </ligand>
    <ligandPart>
        <name>Fe</name>
        <dbReference type="ChEBI" id="CHEBI:18248"/>
    </ligandPart>
</feature>
<evidence type="ECO:0000256" key="1">
    <source>
        <dbReference type="ARBA" id="ARBA00010617"/>
    </source>
</evidence>
<dbReference type="InterPro" id="IPR036396">
    <property type="entry name" value="Cyt_P450_sf"/>
</dbReference>
<dbReference type="PROSITE" id="PS00086">
    <property type="entry name" value="CYTOCHROME_P450"/>
    <property type="match status" value="1"/>
</dbReference>
<dbReference type="CDD" id="cd11065">
    <property type="entry name" value="CYP64-like"/>
    <property type="match status" value="1"/>
</dbReference>
<keyword evidence="9" id="KW-1185">Reference proteome</keyword>
<reference evidence="8 9" key="1">
    <citation type="submission" date="2015-09" db="EMBL/GenBank/DDBJ databases">
        <title>Host preference determinants of Valsa canker pathogens revealed by comparative genomics.</title>
        <authorList>
            <person name="Yin Z."/>
            <person name="Huang L."/>
        </authorList>
    </citation>
    <scope>NUCLEOTIDE SEQUENCE [LARGE SCALE GENOMIC DNA]</scope>
    <source>
        <strain evidence="8 9">SXYLt</strain>
    </source>
</reference>
<dbReference type="GO" id="GO:0004497">
    <property type="term" value="F:monooxygenase activity"/>
    <property type="evidence" value="ECO:0007669"/>
    <property type="project" value="UniProtKB-KW"/>
</dbReference>
<dbReference type="AlphaFoldDB" id="A0A423XCP1"/>
<dbReference type="PRINTS" id="PR00385">
    <property type="entry name" value="P450"/>
</dbReference>
<keyword evidence="7" id="KW-0472">Membrane</keyword>
<comment type="similarity">
    <text evidence="1 6">Belongs to the cytochrome P450 family.</text>
</comment>
<organism evidence="8 9">
    <name type="scientific">Cytospora leucostoma</name>
    <dbReference type="NCBI Taxonomy" id="1230097"/>
    <lineage>
        <taxon>Eukaryota</taxon>
        <taxon>Fungi</taxon>
        <taxon>Dikarya</taxon>
        <taxon>Ascomycota</taxon>
        <taxon>Pezizomycotina</taxon>
        <taxon>Sordariomycetes</taxon>
        <taxon>Sordariomycetidae</taxon>
        <taxon>Diaporthales</taxon>
        <taxon>Cytosporaceae</taxon>
        <taxon>Cytospora</taxon>
    </lineage>
</organism>
<accession>A0A423XCP1</accession>
<keyword evidence="3 6" id="KW-0560">Oxidoreductase</keyword>
<dbReference type="InterPro" id="IPR050364">
    <property type="entry name" value="Cytochrome_P450_fung"/>
</dbReference>
<dbReference type="GO" id="GO:0020037">
    <property type="term" value="F:heme binding"/>
    <property type="evidence" value="ECO:0007669"/>
    <property type="project" value="InterPro"/>
</dbReference>
<dbReference type="GO" id="GO:0016705">
    <property type="term" value="F:oxidoreductase activity, acting on paired donors, with incorporation or reduction of molecular oxygen"/>
    <property type="evidence" value="ECO:0007669"/>
    <property type="project" value="InterPro"/>
</dbReference>
<dbReference type="Pfam" id="PF00067">
    <property type="entry name" value="p450"/>
    <property type="match status" value="1"/>
</dbReference>
<dbReference type="InterPro" id="IPR001128">
    <property type="entry name" value="Cyt_P450"/>
</dbReference>
<comment type="caution">
    <text evidence="8">The sequence shown here is derived from an EMBL/GenBank/DDBJ whole genome shotgun (WGS) entry which is preliminary data.</text>
</comment>
<evidence type="ECO:0008006" key="10">
    <source>
        <dbReference type="Google" id="ProtNLM"/>
    </source>
</evidence>
<keyword evidence="7" id="KW-1133">Transmembrane helix</keyword>
<dbReference type="SUPFAM" id="SSF48264">
    <property type="entry name" value="Cytochrome P450"/>
    <property type="match status" value="1"/>
</dbReference>
<sequence>MKMLLQAGGIGDPRGVLVIALLLFIWLSYVVLYRRRSLYPLPPGPPRKFLVGNLGQLSDHPEQDYIQWGKEYNSDVIHLNVLGRHMICLNSVKAATDLLDCRGANYCDRPRFTLFEVMGWGLTLTFLRWGPQFKLHRRLFQHTFTQSAVKTFRPMQTHEARKAVRTHLANPDDWRNTTLLLTTSVIFRIAYGQEIKHQDSPYTSMAHAANNATTNGGVAGSSIVDVFPPARYLLPSRLSMPLRHARNSRKSIKTIHEVPWADNMRDIEAGMATPSFMRTHWERYVANEKAGVQQETTVADIKGATAAVFIAGGNSTWGTVLSAMLFLTKYPDIQRRAQAEIDEVVGTHRLPTFDDRPSLKYLDRFLHEVMRALPLNPLVIPHQSIKDDVYDGMFIPAGTVVFANAKAMCSNPETYKDPEKFDPDRYENGEPYPVGNFGFGRRKCPGNYLALATVYIYLATMLATFDVEKVVGPDGVVVEPEAELTVGLGGHPAPFECKLKLRSPERAQLLRLDESGDCCS</sequence>
<evidence type="ECO:0000256" key="2">
    <source>
        <dbReference type="ARBA" id="ARBA00022723"/>
    </source>
</evidence>
<dbReference type="EMBL" id="LKEB01000017">
    <property type="protein sequence ID" value="ROW13757.1"/>
    <property type="molecule type" value="Genomic_DNA"/>
</dbReference>
<dbReference type="GO" id="GO:0005506">
    <property type="term" value="F:iron ion binding"/>
    <property type="evidence" value="ECO:0007669"/>
    <property type="project" value="InterPro"/>
</dbReference>
<keyword evidence="5 6" id="KW-0349">Heme</keyword>
<evidence type="ECO:0000256" key="6">
    <source>
        <dbReference type="RuleBase" id="RU000461"/>
    </source>
</evidence>
<feature type="transmembrane region" description="Helical" evidence="7">
    <location>
        <begin position="15"/>
        <end position="33"/>
    </location>
</feature>